<feature type="compositionally biased region" description="Basic residues" evidence="1">
    <location>
        <begin position="390"/>
        <end position="411"/>
    </location>
</feature>
<sequence length="1440" mass="159510">MANIELRSVAAEPSSGRYDSGDSEPTPKKSNKKKGKALEKKGAIRQLQSHSVSLHIVSIVLQLANFAHYPGSLTSAPLGIEPHKLPPKFASSTFSPQQQRTTPSRQPLQTRFFGTSPVSWIAKTLVPFRSSLVNLLSRARPVCWITSRHSCLKVDTMGRNTRRTVPNENWDGNDVCWRACLTPATVDQTCSPIMPLSVKSPRKPCSLSTCNQHQWSTSIVHVARLADPVPDLVSVPPVQHDAALLLRFDQFLVLMPQEVGPRDAALAVLSHFGLPHEESEHVLLLLKFNQSPIFRPTLRDILSTVGSSCRNLLRRSQTVPTAAPVVSAGLPDLLVQPPVPQTQKCGTLPPSTLEPMSRDERRNELAPGGTSSMVFTTHRAVPEEISTVRSKGRHRGQGSRHRRTLARKARFRLKEKPTGEDKPPRTPPHKKPQISLLGSLFHLLHPTSMSDNSDEEALYPHPALALVREALKLETAHNPKAVTLLQKICRADYPTDITYDTQDYSALRREFLRQYEAWLALVPRPDPPDELLGRRRRQTVPLNEDNNSPPLPNPAQDVPSSAVNNSLVLHRQPSVPMTPQAPHQPSMPLSAWLSTQGARLAAMLPSFPRFGSPPRTATPGNQDQAYPGQYPNSSTLIEELRQQDSFLDLTHLELDEFSLALDPPDPTEPTTDHLMLDLSAVFPARTESLYLEEPGECNASTDPHNPPVVGALLSEIPSPLSWDEQDRQFEAYLKQYLPDQAELDGTDEEEEFPPISYYPHQPLFTEHHPARQTSASRSVYSELGAPLPTEPFSDGDVSFEPYRPSSFQTELRQLGTATHKFLHSPSSTSSSPLQHIPSSPTNNLLQYFSHLSIDDPVPSVPSPPVTMTTFTSDQFKQFLESLTTTLAPSRHKQQFKDVKFGIFNPGLPVDATYPAGYILFHEERELMLKDETCKIWCDKLLTQFERDDEDPLSTLYDSKFTVTRLRNNEDLASWLMEVSSTINQAGIATDRKVKTLYSCLDADLKNEFGPPRTMTMNEYMNIVLSRASVYRQKLVQREQEARLAQAKTVNEIVSVIRASQVGRPQPHPYAPALPPASVPATVTTTISTQRPSAPTGLPFTGRPCRCCGGGHMDNMCTQKPGNRPCRFCSGPHFDHNCLQKPAGFKNCGICNGPHYTTVCPSKDTQQQLRPAPSPNFNMQVGQSSQQQTPTTSSIDAESSSDVHSVQFLSIGYDEADPVEVTNIFAAQTVLDTDTDRIPSTILEPPLLDGTAIKRLVSSASSTEATTDQVEHSSFAPVSDLQLSVPKSTIIVPSSYSRHNGFGSVRTNYLEIAITFQALCSAPRFWVCLYTGCGISLVSQRFLSRVLSQVRYVTCAPVPFRGINDKQAALTNRMVQLTYYIPGDRRIVNCVMINDSAKYAAFVRYFLVVPELFCDMIIGTDAQIAAETVIDCKHMALSVGA</sequence>
<feature type="region of interest" description="Disordered" evidence="1">
    <location>
        <begin position="1161"/>
        <end position="1199"/>
    </location>
</feature>
<evidence type="ECO:0000313" key="3">
    <source>
        <dbReference type="Proteomes" id="UP000275078"/>
    </source>
</evidence>
<feature type="region of interest" description="Disordered" evidence="1">
    <location>
        <begin position="539"/>
        <end position="560"/>
    </location>
</feature>
<feature type="compositionally biased region" description="Low complexity" evidence="1">
    <location>
        <begin position="1182"/>
        <end position="1193"/>
    </location>
</feature>
<accession>A0A3N4HER7</accession>
<feature type="region of interest" description="Disordered" evidence="1">
    <location>
        <begin position="89"/>
        <end position="109"/>
    </location>
</feature>
<feature type="region of interest" description="Disordered" evidence="1">
    <location>
        <begin position="1"/>
        <end position="38"/>
    </location>
</feature>
<evidence type="ECO:0000256" key="1">
    <source>
        <dbReference type="SAM" id="MobiDB-lite"/>
    </source>
</evidence>
<feature type="compositionally biased region" description="Polar residues" evidence="1">
    <location>
        <begin position="1161"/>
        <end position="1181"/>
    </location>
</feature>
<dbReference type="STRING" id="1160509.A0A3N4HER7"/>
<proteinExistence type="predicted"/>
<evidence type="ECO:0000313" key="2">
    <source>
        <dbReference type="EMBL" id="RPA71418.1"/>
    </source>
</evidence>
<feature type="region of interest" description="Disordered" evidence="1">
    <location>
        <begin position="337"/>
        <end position="374"/>
    </location>
</feature>
<feature type="region of interest" description="Disordered" evidence="1">
    <location>
        <begin position="388"/>
        <end position="433"/>
    </location>
</feature>
<reference evidence="2 3" key="1">
    <citation type="journal article" date="2018" name="Nat. Ecol. Evol.">
        <title>Pezizomycetes genomes reveal the molecular basis of ectomycorrhizal truffle lifestyle.</title>
        <authorList>
            <person name="Murat C."/>
            <person name="Payen T."/>
            <person name="Noel B."/>
            <person name="Kuo A."/>
            <person name="Morin E."/>
            <person name="Chen J."/>
            <person name="Kohler A."/>
            <person name="Krizsan K."/>
            <person name="Balestrini R."/>
            <person name="Da Silva C."/>
            <person name="Montanini B."/>
            <person name="Hainaut M."/>
            <person name="Levati E."/>
            <person name="Barry K.W."/>
            <person name="Belfiori B."/>
            <person name="Cichocki N."/>
            <person name="Clum A."/>
            <person name="Dockter R.B."/>
            <person name="Fauchery L."/>
            <person name="Guy J."/>
            <person name="Iotti M."/>
            <person name="Le Tacon F."/>
            <person name="Lindquist E.A."/>
            <person name="Lipzen A."/>
            <person name="Malagnac F."/>
            <person name="Mello A."/>
            <person name="Molinier V."/>
            <person name="Miyauchi S."/>
            <person name="Poulain J."/>
            <person name="Riccioni C."/>
            <person name="Rubini A."/>
            <person name="Sitrit Y."/>
            <person name="Splivallo R."/>
            <person name="Traeger S."/>
            <person name="Wang M."/>
            <person name="Zifcakova L."/>
            <person name="Wipf D."/>
            <person name="Zambonelli A."/>
            <person name="Paolocci F."/>
            <person name="Nowrousian M."/>
            <person name="Ottonello S."/>
            <person name="Baldrian P."/>
            <person name="Spatafora J.W."/>
            <person name="Henrissat B."/>
            <person name="Nagy L.G."/>
            <person name="Aury J.M."/>
            <person name="Wincker P."/>
            <person name="Grigoriev I.V."/>
            <person name="Bonfante P."/>
            <person name="Martin F.M."/>
        </authorList>
    </citation>
    <scope>NUCLEOTIDE SEQUENCE [LARGE SCALE GENOMIC DNA]</scope>
    <source>
        <strain evidence="2 3">RN42</strain>
    </source>
</reference>
<dbReference type="Proteomes" id="UP000275078">
    <property type="component" value="Unassembled WGS sequence"/>
</dbReference>
<feature type="compositionally biased region" description="Basic and acidic residues" evidence="1">
    <location>
        <begin position="412"/>
        <end position="424"/>
    </location>
</feature>
<dbReference type="EMBL" id="ML119931">
    <property type="protein sequence ID" value="RPA71418.1"/>
    <property type="molecule type" value="Genomic_DNA"/>
</dbReference>
<keyword evidence="3" id="KW-1185">Reference proteome</keyword>
<gene>
    <name evidence="2" type="ORF">BJ508DRAFT_315634</name>
</gene>
<protein>
    <submittedName>
        <fullName evidence="2">Uncharacterized protein</fullName>
    </submittedName>
</protein>
<name>A0A3N4HER7_ASCIM</name>
<organism evidence="2 3">
    <name type="scientific">Ascobolus immersus RN42</name>
    <dbReference type="NCBI Taxonomy" id="1160509"/>
    <lineage>
        <taxon>Eukaryota</taxon>
        <taxon>Fungi</taxon>
        <taxon>Dikarya</taxon>
        <taxon>Ascomycota</taxon>
        <taxon>Pezizomycotina</taxon>
        <taxon>Pezizomycetes</taxon>
        <taxon>Pezizales</taxon>
        <taxon>Ascobolaceae</taxon>
        <taxon>Ascobolus</taxon>
    </lineage>
</organism>
<feature type="compositionally biased region" description="Low complexity" evidence="1">
    <location>
        <begin position="95"/>
        <end position="109"/>
    </location>
</feature>